<organism evidence="2">
    <name type="scientific">Sesamum radiatum</name>
    <name type="common">Black benniseed</name>
    <dbReference type="NCBI Taxonomy" id="300843"/>
    <lineage>
        <taxon>Eukaryota</taxon>
        <taxon>Viridiplantae</taxon>
        <taxon>Streptophyta</taxon>
        <taxon>Embryophyta</taxon>
        <taxon>Tracheophyta</taxon>
        <taxon>Spermatophyta</taxon>
        <taxon>Magnoliopsida</taxon>
        <taxon>eudicotyledons</taxon>
        <taxon>Gunneridae</taxon>
        <taxon>Pentapetalae</taxon>
        <taxon>asterids</taxon>
        <taxon>lamiids</taxon>
        <taxon>Lamiales</taxon>
        <taxon>Pedaliaceae</taxon>
        <taxon>Sesamum</taxon>
    </lineage>
</organism>
<comment type="caution">
    <text evidence="2">The sequence shown here is derived from an EMBL/GenBank/DDBJ whole genome shotgun (WGS) entry which is preliminary data.</text>
</comment>
<feature type="domain" description="Integrase catalytic" evidence="1">
    <location>
        <begin position="1"/>
        <end position="128"/>
    </location>
</feature>
<dbReference type="GO" id="GO:0015074">
    <property type="term" value="P:DNA integration"/>
    <property type="evidence" value="ECO:0007669"/>
    <property type="project" value="InterPro"/>
</dbReference>
<proteinExistence type="predicted"/>
<sequence length="128" mass="14754">MDFITHLPNSGGKTVVWVIVDRLSKYAHFIPLPSRFTATSLAATFVVEVFRLHGVPKSIVSDRDPLFLSNFWQELFRLSGTTLAYSSAYHPQTDGQTEVLNRVLETYLRCFVCEEPRLWSRFIHVAEY</sequence>
<dbReference type="Pfam" id="PF00665">
    <property type="entry name" value="rve"/>
    <property type="match status" value="1"/>
</dbReference>
<protein>
    <recommendedName>
        <fullName evidence="1">Integrase catalytic domain-containing protein</fullName>
    </recommendedName>
</protein>
<dbReference type="Gene3D" id="3.30.420.10">
    <property type="entry name" value="Ribonuclease H-like superfamily/Ribonuclease H"/>
    <property type="match status" value="1"/>
</dbReference>
<dbReference type="AlphaFoldDB" id="A0AAW2PG11"/>
<dbReference type="InterPro" id="IPR036397">
    <property type="entry name" value="RNaseH_sf"/>
</dbReference>
<reference evidence="2" key="2">
    <citation type="journal article" date="2024" name="Plant">
        <title>Genomic evolution and insights into agronomic trait innovations of Sesamum species.</title>
        <authorList>
            <person name="Miao H."/>
            <person name="Wang L."/>
            <person name="Qu L."/>
            <person name="Liu H."/>
            <person name="Sun Y."/>
            <person name="Le M."/>
            <person name="Wang Q."/>
            <person name="Wei S."/>
            <person name="Zheng Y."/>
            <person name="Lin W."/>
            <person name="Duan Y."/>
            <person name="Cao H."/>
            <person name="Xiong S."/>
            <person name="Wang X."/>
            <person name="Wei L."/>
            <person name="Li C."/>
            <person name="Ma Q."/>
            <person name="Ju M."/>
            <person name="Zhao R."/>
            <person name="Li G."/>
            <person name="Mu C."/>
            <person name="Tian Q."/>
            <person name="Mei H."/>
            <person name="Zhang T."/>
            <person name="Gao T."/>
            <person name="Zhang H."/>
        </authorList>
    </citation>
    <scope>NUCLEOTIDE SEQUENCE</scope>
    <source>
        <strain evidence="2">G02</strain>
    </source>
</reference>
<reference evidence="2" key="1">
    <citation type="submission" date="2020-06" db="EMBL/GenBank/DDBJ databases">
        <authorList>
            <person name="Li T."/>
            <person name="Hu X."/>
            <person name="Zhang T."/>
            <person name="Song X."/>
            <person name="Zhang H."/>
            <person name="Dai N."/>
            <person name="Sheng W."/>
            <person name="Hou X."/>
            <person name="Wei L."/>
        </authorList>
    </citation>
    <scope>NUCLEOTIDE SEQUENCE</scope>
    <source>
        <strain evidence="2">G02</strain>
        <tissue evidence="2">Leaf</tissue>
    </source>
</reference>
<dbReference type="GO" id="GO:0003676">
    <property type="term" value="F:nucleic acid binding"/>
    <property type="evidence" value="ECO:0007669"/>
    <property type="project" value="InterPro"/>
</dbReference>
<dbReference type="SUPFAM" id="SSF53098">
    <property type="entry name" value="Ribonuclease H-like"/>
    <property type="match status" value="1"/>
</dbReference>
<evidence type="ECO:0000259" key="1">
    <source>
        <dbReference type="PROSITE" id="PS50994"/>
    </source>
</evidence>
<dbReference type="EMBL" id="JACGWJ010000017">
    <property type="protein sequence ID" value="KAL0355085.1"/>
    <property type="molecule type" value="Genomic_DNA"/>
</dbReference>
<name>A0AAW2PG11_SESRA</name>
<dbReference type="PANTHER" id="PTHR35046">
    <property type="entry name" value="ZINC KNUCKLE (CCHC-TYPE) FAMILY PROTEIN"/>
    <property type="match status" value="1"/>
</dbReference>
<dbReference type="InterPro" id="IPR001584">
    <property type="entry name" value="Integrase_cat-core"/>
</dbReference>
<evidence type="ECO:0000313" key="2">
    <source>
        <dbReference type="EMBL" id="KAL0355085.1"/>
    </source>
</evidence>
<dbReference type="InterPro" id="IPR012337">
    <property type="entry name" value="RNaseH-like_sf"/>
</dbReference>
<dbReference type="PROSITE" id="PS50994">
    <property type="entry name" value="INTEGRASE"/>
    <property type="match status" value="1"/>
</dbReference>
<dbReference type="PANTHER" id="PTHR35046:SF18">
    <property type="entry name" value="RNA-DIRECTED DNA POLYMERASE"/>
    <property type="match status" value="1"/>
</dbReference>
<gene>
    <name evidence="2" type="ORF">Sradi_3955400</name>
</gene>
<accession>A0AAW2PG11</accession>